<dbReference type="Proteomes" id="UP001519460">
    <property type="component" value="Unassembled WGS sequence"/>
</dbReference>
<sequence length="84" mass="9392">MKLIMYMMCQSQTAHRNHTLSLDTHSDRSRLVTVAHVSTSVSPIATLWGLSPLEQHRLAVVAIKPVANSKQPVVAFSSRRVREL</sequence>
<organism evidence="1 2">
    <name type="scientific">Batillaria attramentaria</name>
    <dbReference type="NCBI Taxonomy" id="370345"/>
    <lineage>
        <taxon>Eukaryota</taxon>
        <taxon>Metazoa</taxon>
        <taxon>Spiralia</taxon>
        <taxon>Lophotrochozoa</taxon>
        <taxon>Mollusca</taxon>
        <taxon>Gastropoda</taxon>
        <taxon>Caenogastropoda</taxon>
        <taxon>Sorbeoconcha</taxon>
        <taxon>Cerithioidea</taxon>
        <taxon>Batillariidae</taxon>
        <taxon>Batillaria</taxon>
    </lineage>
</organism>
<gene>
    <name evidence="1" type="ORF">BaRGS_00005901</name>
</gene>
<dbReference type="EMBL" id="JACVVK020000023">
    <property type="protein sequence ID" value="KAK7502952.1"/>
    <property type="molecule type" value="Genomic_DNA"/>
</dbReference>
<evidence type="ECO:0000313" key="1">
    <source>
        <dbReference type="EMBL" id="KAK7502952.1"/>
    </source>
</evidence>
<name>A0ABD0LTZ4_9CAEN</name>
<reference evidence="1 2" key="1">
    <citation type="journal article" date="2023" name="Sci. Data">
        <title>Genome assembly of the Korean intertidal mud-creeper Batillaria attramentaria.</title>
        <authorList>
            <person name="Patra A.K."/>
            <person name="Ho P.T."/>
            <person name="Jun S."/>
            <person name="Lee S.J."/>
            <person name="Kim Y."/>
            <person name="Won Y.J."/>
        </authorList>
    </citation>
    <scope>NUCLEOTIDE SEQUENCE [LARGE SCALE GENOMIC DNA]</scope>
    <source>
        <strain evidence="1">Wonlab-2016</strain>
    </source>
</reference>
<evidence type="ECO:0000313" key="2">
    <source>
        <dbReference type="Proteomes" id="UP001519460"/>
    </source>
</evidence>
<keyword evidence="2" id="KW-1185">Reference proteome</keyword>
<accession>A0ABD0LTZ4</accession>
<protein>
    <submittedName>
        <fullName evidence="1">Uncharacterized protein</fullName>
    </submittedName>
</protein>
<dbReference type="AlphaFoldDB" id="A0ABD0LTZ4"/>
<comment type="caution">
    <text evidence="1">The sequence shown here is derived from an EMBL/GenBank/DDBJ whole genome shotgun (WGS) entry which is preliminary data.</text>
</comment>
<proteinExistence type="predicted"/>